<feature type="signal peptide" evidence="1">
    <location>
        <begin position="1"/>
        <end position="21"/>
    </location>
</feature>
<gene>
    <name evidence="3" type="ORF">BEN49_05350</name>
</gene>
<organism evidence="3 4">
    <name type="scientific">Hymenobacter coccineus</name>
    <dbReference type="NCBI Taxonomy" id="1908235"/>
    <lineage>
        <taxon>Bacteria</taxon>
        <taxon>Pseudomonadati</taxon>
        <taxon>Bacteroidota</taxon>
        <taxon>Cytophagia</taxon>
        <taxon>Cytophagales</taxon>
        <taxon>Hymenobacteraceae</taxon>
        <taxon>Hymenobacter</taxon>
    </lineage>
</organism>
<keyword evidence="1" id="KW-0732">Signal</keyword>
<dbReference type="SUPFAM" id="SSF54427">
    <property type="entry name" value="NTF2-like"/>
    <property type="match status" value="1"/>
</dbReference>
<name>A0A1G1TK35_9BACT</name>
<dbReference type="RefSeq" id="WP_070742138.1">
    <property type="nucleotide sequence ID" value="NZ_MDZA01000077.1"/>
</dbReference>
<dbReference type="Proteomes" id="UP000177506">
    <property type="component" value="Unassembled WGS sequence"/>
</dbReference>
<proteinExistence type="predicted"/>
<accession>A0A1G1TK35</accession>
<comment type="caution">
    <text evidence="3">The sequence shown here is derived from an EMBL/GenBank/DDBJ whole genome shotgun (WGS) entry which is preliminary data.</text>
</comment>
<dbReference type="OrthoDB" id="886310at2"/>
<feature type="chain" id="PRO_5009579628" description="DUF4440 domain-containing protein" evidence="1">
    <location>
        <begin position="22"/>
        <end position="165"/>
    </location>
</feature>
<feature type="domain" description="DUF4440" evidence="2">
    <location>
        <begin position="40"/>
        <end position="150"/>
    </location>
</feature>
<sequence length="165" mass="17577">MKNHLLFPALAVLLGACSSNATTPPAAATAPATAMASTTVGEQFMEALVKEDTTKIGSLLADNVVLLGTSLKQRMTGKDTVASAFKPNGRTADFKFTPLTKGGDANMVYYSGFYTQKVLPSTKATKYKQGGTDTGSYLMVTSKDSKNDWKVSYLHIAQAPLQENK</sequence>
<dbReference type="InterPro" id="IPR032710">
    <property type="entry name" value="NTF2-like_dom_sf"/>
</dbReference>
<evidence type="ECO:0000313" key="3">
    <source>
        <dbReference type="EMBL" id="OGX91235.1"/>
    </source>
</evidence>
<dbReference type="Gene3D" id="3.10.450.50">
    <property type="match status" value="1"/>
</dbReference>
<evidence type="ECO:0000259" key="2">
    <source>
        <dbReference type="Pfam" id="PF14534"/>
    </source>
</evidence>
<evidence type="ECO:0000256" key="1">
    <source>
        <dbReference type="SAM" id="SignalP"/>
    </source>
</evidence>
<reference evidence="3 4" key="1">
    <citation type="submission" date="2016-08" db="EMBL/GenBank/DDBJ databases">
        <title>Hymenobacter coccineus sp. nov., Hymenobacter lapidarius sp. nov. and Hymenobacter glacialis sp. nov., isolated from Antarctic soil.</title>
        <authorList>
            <person name="Sedlacek I."/>
            <person name="Kralova S."/>
            <person name="Kyrova K."/>
            <person name="Maslanova I."/>
            <person name="Stankova E."/>
            <person name="Vrbovska V."/>
            <person name="Nemec M."/>
            <person name="Bartak M."/>
            <person name="Svec P."/>
            <person name="Busse H.-J."/>
            <person name="Pantucek R."/>
        </authorList>
    </citation>
    <scope>NUCLEOTIDE SEQUENCE [LARGE SCALE GENOMIC DNA]</scope>
    <source>
        <strain evidence="3 4">CCM 8649</strain>
    </source>
</reference>
<keyword evidence="4" id="KW-1185">Reference proteome</keyword>
<dbReference type="InterPro" id="IPR027843">
    <property type="entry name" value="DUF4440"/>
</dbReference>
<dbReference type="AlphaFoldDB" id="A0A1G1TK35"/>
<dbReference type="EMBL" id="MDZA01000077">
    <property type="protein sequence ID" value="OGX91235.1"/>
    <property type="molecule type" value="Genomic_DNA"/>
</dbReference>
<dbReference type="Pfam" id="PF14534">
    <property type="entry name" value="DUF4440"/>
    <property type="match status" value="1"/>
</dbReference>
<evidence type="ECO:0000313" key="4">
    <source>
        <dbReference type="Proteomes" id="UP000177506"/>
    </source>
</evidence>
<dbReference type="PROSITE" id="PS51257">
    <property type="entry name" value="PROKAR_LIPOPROTEIN"/>
    <property type="match status" value="1"/>
</dbReference>
<protein>
    <recommendedName>
        <fullName evidence="2">DUF4440 domain-containing protein</fullName>
    </recommendedName>
</protein>